<evidence type="ECO:0000313" key="1">
    <source>
        <dbReference type="EMBL" id="EEG89337.1"/>
    </source>
</evidence>
<accession>C0BB63</accession>
<dbReference type="EMBL" id="ABVR01000041">
    <property type="protein sequence ID" value="EEG89337.1"/>
    <property type="molecule type" value="Genomic_DNA"/>
</dbReference>
<comment type="caution">
    <text evidence="1">The sequence shown here is derived from an EMBL/GenBank/DDBJ whole genome shotgun (WGS) entry which is preliminary data.</text>
</comment>
<name>C0BB63_9FIRM</name>
<organism evidence="1 2">
    <name type="scientific">Coprococcus comes ATCC 27758</name>
    <dbReference type="NCBI Taxonomy" id="470146"/>
    <lineage>
        <taxon>Bacteria</taxon>
        <taxon>Bacillati</taxon>
        <taxon>Bacillota</taxon>
        <taxon>Clostridia</taxon>
        <taxon>Lachnospirales</taxon>
        <taxon>Lachnospiraceae</taxon>
        <taxon>Coprococcus</taxon>
    </lineage>
</organism>
<protein>
    <submittedName>
        <fullName evidence="1">Uncharacterized protein</fullName>
    </submittedName>
</protein>
<reference evidence="1 2" key="1">
    <citation type="submission" date="2009-02" db="EMBL/GenBank/DDBJ databases">
        <authorList>
            <person name="Fulton L."/>
            <person name="Clifton S."/>
            <person name="Fulton B."/>
            <person name="Xu J."/>
            <person name="Minx P."/>
            <person name="Pepin K.H."/>
            <person name="Johnson M."/>
            <person name="Bhonagiri V."/>
            <person name="Nash W.E."/>
            <person name="Mardis E.R."/>
            <person name="Wilson R.K."/>
        </authorList>
    </citation>
    <scope>NUCLEOTIDE SEQUENCE [LARGE SCALE GENOMIC DNA]</scope>
    <source>
        <strain evidence="1 2">ATCC 27758</strain>
    </source>
</reference>
<dbReference type="Proteomes" id="UP000003793">
    <property type="component" value="Unassembled WGS sequence"/>
</dbReference>
<reference evidence="1 2" key="2">
    <citation type="submission" date="2009-03" db="EMBL/GenBank/DDBJ databases">
        <title>Draft genome sequence of Coprococcus comes (ATCC 27758).</title>
        <authorList>
            <person name="Sudarsanam P."/>
            <person name="Ley R."/>
            <person name="Guruge J."/>
            <person name="Turnbaugh P.J."/>
            <person name="Mahowald M."/>
            <person name="Liep D."/>
            <person name="Gordon J."/>
        </authorList>
    </citation>
    <scope>NUCLEOTIDE SEQUENCE [LARGE SCALE GENOMIC DNA]</scope>
    <source>
        <strain evidence="1 2">ATCC 27758</strain>
    </source>
</reference>
<sequence>MSEYRRRSLSGIKCQWIFRNMPVEDLAVWLPENWLFSQIDALSVIVLK</sequence>
<gene>
    <name evidence="1" type="ORF">COPCOM_02319</name>
</gene>
<dbReference type="AlphaFoldDB" id="C0BB63"/>
<dbReference type="HOGENOM" id="CLU_3151684_0_0_9"/>
<proteinExistence type="predicted"/>
<evidence type="ECO:0000313" key="2">
    <source>
        <dbReference type="Proteomes" id="UP000003793"/>
    </source>
</evidence>